<evidence type="ECO:0000313" key="6">
    <source>
        <dbReference type="Proteomes" id="UP000176578"/>
    </source>
</evidence>
<proteinExistence type="inferred from homology"/>
<keyword evidence="3" id="KW-0786">Thiamine pyrophosphate</keyword>
<comment type="caution">
    <text evidence="5">The sequence shown here is derived from an EMBL/GenBank/DDBJ whole genome shotgun (WGS) entry which is preliminary data.</text>
</comment>
<dbReference type="Gene3D" id="3.40.50.970">
    <property type="match status" value="1"/>
</dbReference>
<evidence type="ECO:0000256" key="3">
    <source>
        <dbReference type="ARBA" id="ARBA00023052"/>
    </source>
</evidence>
<gene>
    <name evidence="5" type="ORF">A3J19_04995</name>
</gene>
<comment type="similarity">
    <text evidence="2">Belongs to the transketolase family.</text>
</comment>
<comment type="cofactor">
    <cofactor evidence="1">
        <name>thiamine diphosphate</name>
        <dbReference type="ChEBI" id="CHEBI:58937"/>
    </cofactor>
</comment>
<dbReference type="Pfam" id="PF00456">
    <property type="entry name" value="Transketolase_N"/>
    <property type="match status" value="1"/>
</dbReference>
<dbReference type="AlphaFoldDB" id="A0A1F5NJR3"/>
<dbReference type="PANTHER" id="PTHR47514:SF1">
    <property type="entry name" value="TRANSKETOLASE N-TERMINAL SECTION-RELATED"/>
    <property type="match status" value="1"/>
</dbReference>
<dbReference type="SUPFAM" id="SSF52518">
    <property type="entry name" value="Thiamin diphosphate-binding fold (THDP-binding)"/>
    <property type="match status" value="1"/>
</dbReference>
<evidence type="ECO:0000256" key="2">
    <source>
        <dbReference type="ARBA" id="ARBA00007131"/>
    </source>
</evidence>
<evidence type="ECO:0000313" key="5">
    <source>
        <dbReference type="EMBL" id="OGE77640.1"/>
    </source>
</evidence>
<dbReference type="InterPro" id="IPR029061">
    <property type="entry name" value="THDP-binding"/>
</dbReference>
<reference evidence="5 6" key="1">
    <citation type="journal article" date="2016" name="Nat. Commun.">
        <title>Thousands of microbial genomes shed light on interconnected biogeochemical processes in an aquifer system.</title>
        <authorList>
            <person name="Anantharaman K."/>
            <person name="Brown C.T."/>
            <person name="Hug L.A."/>
            <person name="Sharon I."/>
            <person name="Castelle C.J."/>
            <person name="Probst A.J."/>
            <person name="Thomas B.C."/>
            <person name="Singh A."/>
            <person name="Wilkins M.J."/>
            <person name="Karaoz U."/>
            <person name="Brodie E.L."/>
            <person name="Williams K.H."/>
            <person name="Hubbard S.S."/>
            <person name="Banfield J.F."/>
        </authorList>
    </citation>
    <scope>NUCLEOTIDE SEQUENCE [LARGE SCALE GENOMIC DNA]</scope>
</reference>
<feature type="domain" description="Transketolase N-terminal" evidence="4">
    <location>
        <begin position="17"/>
        <end position="190"/>
    </location>
</feature>
<accession>A0A1F5NJR3</accession>
<name>A0A1F5NJR3_9BACT</name>
<protein>
    <recommendedName>
        <fullName evidence="4">Transketolase N-terminal domain-containing protein</fullName>
    </recommendedName>
</protein>
<dbReference type="Proteomes" id="UP000176578">
    <property type="component" value="Unassembled WGS sequence"/>
</dbReference>
<evidence type="ECO:0000256" key="1">
    <source>
        <dbReference type="ARBA" id="ARBA00001964"/>
    </source>
</evidence>
<dbReference type="InterPro" id="IPR005474">
    <property type="entry name" value="Transketolase_N"/>
</dbReference>
<dbReference type="PANTHER" id="PTHR47514">
    <property type="entry name" value="TRANSKETOLASE N-TERMINAL SECTION-RELATED"/>
    <property type="match status" value="1"/>
</dbReference>
<sequence>MRSEQIHNRRRIIEMSYEAGATHLGSALSVVDIVEAIYAVKQTDEKYVMSNGHAASALYAVMERYGLLNNPNLDTLGIHPDRNVELGIEVSSGSLGQGLPIAVGMALANRERNVYCSVSDGECAEGSIWEAVRIAAKEKLTNLKTVVNANGFGGYGEVDTKQLAVSLQSFGLNLVEVDGHDLEDLKSALLLRAVKPVIVFAYTRVDELPFLQGLPAHYHKMTREQYELALNLWSNT</sequence>
<dbReference type="EMBL" id="MFDZ01000038">
    <property type="protein sequence ID" value="OGE77640.1"/>
    <property type="molecule type" value="Genomic_DNA"/>
</dbReference>
<organism evidence="5 6">
    <name type="scientific">Candidatus Daviesbacteria bacterium RIFCSPLOWO2_02_FULL_41_8</name>
    <dbReference type="NCBI Taxonomy" id="1797798"/>
    <lineage>
        <taxon>Bacteria</taxon>
        <taxon>Candidatus Daviesiibacteriota</taxon>
    </lineage>
</organism>
<evidence type="ECO:0000259" key="4">
    <source>
        <dbReference type="Pfam" id="PF00456"/>
    </source>
</evidence>